<dbReference type="EMBL" id="MSFL01000033">
    <property type="protein sequence ID" value="PWY69527.1"/>
    <property type="molecule type" value="Genomic_DNA"/>
</dbReference>
<dbReference type="STRING" id="1448321.A0A317V955"/>
<evidence type="ECO:0000313" key="2">
    <source>
        <dbReference type="EMBL" id="PWY69527.1"/>
    </source>
</evidence>
<feature type="compositionally biased region" description="Basic and acidic residues" evidence="1">
    <location>
        <begin position="85"/>
        <end position="97"/>
    </location>
</feature>
<comment type="caution">
    <text evidence="2">The sequence shown here is derived from an EMBL/GenBank/DDBJ whole genome shotgun (WGS) entry which is preliminary data.</text>
</comment>
<keyword evidence="3" id="KW-1185">Reference proteome</keyword>
<feature type="compositionally biased region" description="Basic residues" evidence="1">
    <location>
        <begin position="305"/>
        <end position="314"/>
    </location>
</feature>
<evidence type="ECO:0000313" key="3">
    <source>
        <dbReference type="Proteomes" id="UP000247233"/>
    </source>
</evidence>
<feature type="compositionally biased region" description="Basic residues" evidence="1">
    <location>
        <begin position="327"/>
        <end position="337"/>
    </location>
</feature>
<dbReference type="RefSeq" id="XP_025395554.1">
    <property type="nucleotide sequence ID" value="XM_025540554.1"/>
</dbReference>
<dbReference type="Proteomes" id="UP000247233">
    <property type="component" value="Unassembled WGS sequence"/>
</dbReference>
<name>A0A317V955_9EURO</name>
<dbReference type="AlphaFoldDB" id="A0A317V955"/>
<organism evidence="2 3">
    <name type="scientific">Aspergillus heteromorphus CBS 117.55</name>
    <dbReference type="NCBI Taxonomy" id="1448321"/>
    <lineage>
        <taxon>Eukaryota</taxon>
        <taxon>Fungi</taxon>
        <taxon>Dikarya</taxon>
        <taxon>Ascomycota</taxon>
        <taxon>Pezizomycotina</taxon>
        <taxon>Eurotiomycetes</taxon>
        <taxon>Eurotiomycetidae</taxon>
        <taxon>Eurotiales</taxon>
        <taxon>Aspergillaceae</taxon>
        <taxon>Aspergillus</taxon>
        <taxon>Aspergillus subgen. Circumdati</taxon>
    </lineage>
</organism>
<dbReference type="VEuPathDB" id="FungiDB:BO70DRAFT_322613"/>
<feature type="region of interest" description="Disordered" evidence="1">
    <location>
        <begin position="73"/>
        <end position="109"/>
    </location>
</feature>
<evidence type="ECO:0000256" key="1">
    <source>
        <dbReference type="SAM" id="MobiDB-lite"/>
    </source>
</evidence>
<dbReference type="OrthoDB" id="5428259at2759"/>
<dbReference type="GeneID" id="37062791"/>
<feature type="region of interest" description="Disordered" evidence="1">
    <location>
        <begin position="529"/>
        <end position="560"/>
    </location>
</feature>
<proteinExistence type="predicted"/>
<protein>
    <submittedName>
        <fullName evidence="2">Uncharacterized protein</fullName>
    </submittedName>
</protein>
<accession>A0A317V955</accession>
<gene>
    <name evidence="2" type="ORF">BO70DRAFT_322613</name>
</gene>
<reference evidence="2 3" key="1">
    <citation type="submission" date="2016-12" db="EMBL/GenBank/DDBJ databases">
        <title>The genomes of Aspergillus section Nigri reveals drivers in fungal speciation.</title>
        <authorList>
            <consortium name="DOE Joint Genome Institute"/>
            <person name="Vesth T.C."/>
            <person name="Nybo J."/>
            <person name="Theobald S."/>
            <person name="Brandl J."/>
            <person name="Frisvad J.C."/>
            <person name="Nielsen K.F."/>
            <person name="Lyhne E.K."/>
            <person name="Kogle M.E."/>
            <person name="Kuo A."/>
            <person name="Riley R."/>
            <person name="Clum A."/>
            <person name="Nolan M."/>
            <person name="Lipzen A."/>
            <person name="Salamov A."/>
            <person name="Henrissat B."/>
            <person name="Wiebenga A."/>
            <person name="De Vries R.P."/>
            <person name="Grigoriev I.V."/>
            <person name="Mortensen U.H."/>
            <person name="Andersen M.R."/>
            <person name="Baker S.E."/>
        </authorList>
    </citation>
    <scope>NUCLEOTIDE SEQUENCE [LARGE SCALE GENOMIC DNA]</scope>
    <source>
        <strain evidence="2 3">CBS 117.55</strain>
    </source>
</reference>
<feature type="region of interest" description="Disordered" evidence="1">
    <location>
        <begin position="292"/>
        <end position="362"/>
    </location>
</feature>
<sequence length="577" mass="64753">MNAAALLCNICPKQPTFSDVSHLLTHISSKAHLSHYFKLQVRSHQEQQAIALLREYDRWYKVNNLARLLSDRMSSKEARKRRAHEKVNTKRELEHEATPPVPAAYISPPNPLPDYLDPRLSNPYIIGPEPKNESLPLPTNPSLASRTPTRKLMISGSSSWKQETGPDSDEEIAVQSTLHWSGSKADILPQHPAQYGYDIFTEDNDNDSVGFPTNSEMDKERADEIARLKGVLWPGMDIFDSATEQMRRRRNQKKDESILKMMEKTSLRVEPTELVFSPTGILRKQRVISGNVEDSSPLKGETPIPKRKSSRPKRALAQVDGNVHRGQDRKRSRKSTKRNGNSVDEDMAGRDIQGPLASQRPLCHVSRDDTDEFALSFKGNQPRPHNGFAIFRDAPDQYKASSTNHHCDGSHSATSASSHPIFLLQGFNAHGDTYPLSSNNHALALTERNYGMSMDKENIEPLVDVRSQIDLFVDWHSPSIKRRSVSDMGYPPQCFFGDLQPAGFSPFASQESPMGYSFNPLTVSLPRLPAEDNPMYTAKANHKPQPQNGEQPDSPGATISDVDECEFERLYLDGSSY</sequence>